<dbReference type="RefSeq" id="WP_187095823.1">
    <property type="nucleotide sequence ID" value="NZ_CP059894.1"/>
</dbReference>
<evidence type="ECO:0000256" key="5">
    <source>
        <dbReference type="SAM" id="Phobius"/>
    </source>
</evidence>
<reference evidence="7 8" key="1">
    <citation type="submission" date="2020-07" db="EMBL/GenBank/DDBJ databases">
        <title>Draft genome sequence of four isobutane-metabolizing strains capable of cometabolically degrading diverse ether contaminants.</title>
        <authorList>
            <person name="Chen W."/>
            <person name="Faulkner N."/>
            <person name="Smith C."/>
            <person name="Hyman M."/>
        </authorList>
    </citation>
    <scope>NUCLEOTIDE SEQUENCE [LARGE SCALE GENOMIC DNA]</scope>
    <source>
        <strain evidence="7 8">2A</strain>
    </source>
</reference>
<dbReference type="InterPro" id="IPR011547">
    <property type="entry name" value="SLC26A/SulP_dom"/>
</dbReference>
<protein>
    <submittedName>
        <fullName evidence="7">Sulfate permease</fullName>
    </submittedName>
</protein>
<comment type="subcellular location">
    <subcellularLocation>
        <location evidence="1">Membrane</location>
        <topology evidence="1">Multi-pass membrane protein</topology>
    </subcellularLocation>
</comment>
<feature type="transmembrane region" description="Helical" evidence="5">
    <location>
        <begin position="215"/>
        <end position="234"/>
    </location>
</feature>
<feature type="transmembrane region" description="Helical" evidence="5">
    <location>
        <begin position="142"/>
        <end position="166"/>
    </location>
</feature>
<keyword evidence="2 5" id="KW-0812">Transmembrane</keyword>
<dbReference type="CDD" id="cd07042">
    <property type="entry name" value="STAS_SulP_like_sulfate_transporter"/>
    <property type="match status" value="1"/>
</dbReference>
<keyword evidence="4 5" id="KW-0472">Membrane</keyword>
<feature type="domain" description="STAS" evidence="6">
    <location>
        <begin position="446"/>
        <end position="561"/>
    </location>
</feature>
<dbReference type="Pfam" id="PF00916">
    <property type="entry name" value="Sulfate_transp"/>
    <property type="match status" value="1"/>
</dbReference>
<dbReference type="Proteomes" id="UP000515498">
    <property type="component" value="Chromosome"/>
</dbReference>
<sequence>MAAPKWRPGFAASLPGLANLLRYQRSWWSGDLQAAVSVAAYLIPQALAYATLAGVTPITGLWAALAPLAVYAVLGTSRLLSVGPESTTALMTAAVLSPLVLGDGARYASYAATLAIMVGGICLCAGMLRLGFLSNLLSRPVLVGYLTGIAVLMILGQVGTLFSIPSRPDDGALTRLRALVAGAGDLHWPTALLGVGVIVVVVALRMWAPRWPGPFIGLLVAALAAKFLGLAGHGVDVVGPVPGGLPNISVPPDFSGTVGELLVPAIGIAVVAFSDNVLTARAFASASTEEIDADAELRALGVSNLAAGLAHGMPVSSSGSRTALAAVSGARTQMYSLIVFVIVLFVLMLGGNLVAFVPSAALGALIVYAATTLIDIQEFRRLARFRRSELVLALATTIAVIFAGVLYGVFAAVGLTILDLLRRLARAHDSIQGIVPGLPGMHDIDDYPDATVIPGLLVYRYDAPLCFANAEDFRHRALAAVDTASSAVRWFVLNVEANVEVDITAVDALERLRQDLTQRDIIFALARVKQDLRDALTAAGFVDRIGQDRLFLTLPTAVAAFERSQEADDGGAPV</sequence>
<feature type="transmembrane region" description="Helical" evidence="5">
    <location>
        <begin position="107"/>
        <end position="130"/>
    </location>
</feature>
<name>A0A7G8P9D1_9MYCO</name>
<dbReference type="PANTHER" id="PTHR11814">
    <property type="entry name" value="SULFATE TRANSPORTER"/>
    <property type="match status" value="1"/>
</dbReference>
<evidence type="ECO:0000256" key="3">
    <source>
        <dbReference type="ARBA" id="ARBA00022989"/>
    </source>
</evidence>
<feature type="transmembrane region" description="Helical" evidence="5">
    <location>
        <begin position="46"/>
        <end position="72"/>
    </location>
</feature>
<feature type="transmembrane region" description="Helical" evidence="5">
    <location>
        <begin position="390"/>
        <end position="418"/>
    </location>
</feature>
<feature type="transmembrane region" description="Helical" evidence="5">
    <location>
        <begin position="337"/>
        <end position="370"/>
    </location>
</feature>
<dbReference type="GO" id="GO:0016020">
    <property type="term" value="C:membrane"/>
    <property type="evidence" value="ECO:0007669"/>
    <property type="project" value="UniProtKB-SubCell"/>
</dbReference>
<organism evidence="7 8">
    <name type="scientific">Mycolicibacterium fluoranthenivorans</name>
    <dbReference type="NCBI Taxonomy" id="258505"/>
    <lineage>
        <taxon>Bacteria</taxon>
        <taxon>Bacillati</taxon>
        <taxon>Actinomycetota</taxon>
        <taxon>Actinomycetes</taxon>
        <taxon>Mycobacteriales</taxon>
        <taxon>Mycobacteriaceae</taxon>
        <taxon>Mycolicibacterium</taxon>
    </lineage>
</organism>
<dbReference type="Pfam" id="PF01740">
    <property type="entry name" value="STAS"/>
    <property type="match status" value="1"/>
</dbReference>
<dbReference type="InterPro" id="IPR002645">
    <property type="entry name" value="STAS_dom"/>
</dbReference>
<feature type="transmembrane region" description="Helical" evidence="5">
    <location>
        <begin position="254"/>
        <end position="273"/>
    </location>
</feature>
<feature type="transmembrane region" description="Helical" evidence="5">
    <location>
        <begin position="186"/>
        <end position="208"/>
    </location>
</feature>
<dbReference type="NCBIfam" id="TIGR00815">
    <property type="entry name" value="sulP"/>
    <property type="match status" value="1"/>
</dbReference>
<dbReference type="EMBL" id="CP059894">
    <property type="protein sequence ID" value="QNJ90947.1"/>
    <property type="molecule type" value="Genomic_DNA"/>
</dbReference>
<dbReference type="PROSITE" id="PS50801">
    <property type="entry name" value="STAS"/>
    <property type="match status" value="1"/>
</dbReference>
<dbReference type="InterPro" id="IPR036513">
    <property type="entry name" value="STAS_dom_sf"/>
</dbReference>
<proteinExistence type="predicted"/>
<dbReference type="AlphaFoldDB" id="A0A7G8P9D1"/>
<evidence type="ECO:0000256" key="2">
    <source>
        <dbReference type="ARBA" id="ARBA00022692"/>
    </source>
</evidence>
<dbReference type="KEGG" id="mflu:HZU40_22265"/>
<evidence type="ECO:0000313" key="7">
    <source>
        <dbReference type="EMBL" id="QNJ90947.1"/>
    </source>
</evidence>
<dbReference type="Gene3D" id="3.30.750.24">
    <property type="entry name" value="STAS domain"/>
    <property type="match status" value="1"/>
</dbReference>
<evidence type="ECO:0000259" key="6">
    <source>
        <dbReference type="PROSITE" id="PS50801"/>
    </source>
</evidence>
<dbReference type="InterPro" id="IPR001902">
    <property type="entry name" value="SLC26A/SulP_fam"/>
</dbReference>
<evidence type="ECO:0000256" key="1">
    <source>
        <dbReference type="ARBA" id="ARBA00004141"/>
    </source>
</evidence>
<keyword evidence="3 5" id="KW-1133">Transmembrane helix</keyword>
<dbReference type="SUPFAM" id="SSF52091">
    <property type="entry name" value="SpoIIaa-like"/>
    <property type="match status" value="1"/>
</dbReference>
<dbReference type="GO" id="GO:0055085">
    <property type="term" value="P:transmembrane transport"/>
    <property type="evidence" value="ECO:0007669"/>
    <property type="project" value="InterPro"/>
</dbReference>
<accession>A0A7G8P9D1</accession>
<gene>
    <name evidence="7" type="primary">sulP</name>
    <name evidence="7" type="ORF">HZU40_22265</name>
</gene>
<evidence type="ECO:0000313" key="8">
    <source>
        <dbReference type="Proteomes" id="UP000515498"/>
    </source>
</evidence>
<evidence type="ECO:0000256" key="4">
    <source>
        <dbReference type="ARBA" id="ARBA00023136"/>
    </source>
</evidence>
<feature type="transmembrane region" description="Helical" evidence="5">
    <location>
        <begin position="79"/>
        <end position="101"/>
    </location>
</feature>